<dbReference type="Pfam" id="PF22939">
    <property type="entry name" value="WHD_GPIID"/>
    <property type="match status" value="1"/>
</dbReference>
<protein>
    <recommendedName>
        <fullName evidence="8">Ankyrin repeat protein</fullName>
    </recommendedName>
</protein>
<dbReference type="InterPro" id="IPR036770">
    <property type="entry name" value="Ankyrin_rpt-contain_sf"/>
</dbReference>
<dbReference type="Gene3D" id="3.40.50.300">
    <property type="entry name" value="P-loop containing nucleotide triphosphate hydrolases"/>
    <property type="match status" value="1"/>
</dbReference>
<dbReference type="PANTHER" id="PTHR24198:SF165">
    <property type="entry name" value="ANKYRIN REPEAT-CONTAINING PROTEIN-RELATED"/>
    <property type="match status" value="1"/>
</dbReference>
<organism evidence="6 7">
    <name type="scientific">Alectoria fallacina</name>
    <dbReference type="NCBI Taxonomy" id="1903189"/>
    <lineage>
        <taxon>Eukaryota</taxon>
        <taxon>Fungi</taxon>
        <taxon>Dikarya</taxon>
        <taxon>Ascomycota</taxon>
        <taxon>Pezizomycotina</taxon>
        <taxon>Lecanoromycetes</taxon>
        <taxon>OSLEUM clade</taxon>
        <taxon>Lecanoromycetidae</taxon>
        <taxon>Lecanorales</taxon>
        <taxon>Lecanorineae</taxon>
        <taxon>Parmeliaceae</taxon>
        <taxon>Alectoria</taxon>
    </lineage>
</organism>
<evidence type="ECO:0000256" key="1">
    <source>
        <dbReference type="ARBA" id="ARBA00022737"/>
    </source>
</evidence>
<dbReference type="Proteomes" id="UP000664203">
    <property type="component" value="Unassembled WGS sequence"/>
</dbReference>
<evidence type="ECO:0000256" key="3">
    <source>
        <dbReference type="PROSITE-ProRule" id="PRU00023"/>
    </source>
</evidence>
<dbReference type="InterPro" id="IPR054471">
    <property type="entry name" value="GPIID_WHD"/>
</dbReference>
<dbReference type="Pfam" id="PF00023">
    <property type="entry name" value="Ank"/>
    <property type="match status" value="1"/>
</dbReference>
<proteinExistence type="predicted"/>
<evidence type="ECO:0000313" key="7">
    <source>
        <dbReference type="Proteomes" id="UP000664203"/>
    </source>
</evidence>
<reference evidence="6" key="1">
    <citation type="submission" date="2021-03" db="EMBL/GenBank/DDBJ databases">
        <authorList>
            <person name="Tagirdzhanova G."/>
        </authorList>
    </citation>
    <scope>NUCLEOTIDE SEQUENCE</scope>
</reference>
<evidence type="ECO:0000256" key="2">
    <source>
        <dbReference type="ARBA" id="ARBA00023043"/>
    </source>
</evidence>
<evidence type="ECO:0000259" key="4">
    <source>
        <dbReference type="Pfam" id="PF22939"/>
    </source>
</evidence>
<dbReference type="Pfam" id="PF12796">
    <property type="entry name" value="Ank_2"/>
    <property type="match status" value="4"/>
</dbReference>
<dbReference type="PANTHER" id="PTHR24198">
    <property type="entry name" value="ANKYRIN REPEAT AND PROTEIN KINASE DOMAIN-CONTAINING PROTEIN"/>
    <property type="match status" value="1"/>
</dbReference>
<evidence type="ECO:0000259" key="5">
    <source>
        <dbReference type="Pfam" id="PF24883"/>
    </source>
</evidence>
<feature type="repeat" description="ANK" evidence="3">
    <location>
        <begin position="1118"/>
        <end position="1150"/>
    </location>
</feature>
<dbReference type="OrthoDB" id="195446at2759"/>
<feature type="domain" description="Nephrocystin 3-like N-terminal" evidence="5">
    <location>
        <begin position="221"/>
        <end position="369"/>
    </location>
</feature>
<keyword evidence="1" id="KW-0677">Repeat</keyword>
<dbReference type="EMBL" id="CAJPDR010000354">
    <property type="protein sequence ID" value="CAF9933420.1"/>
    <property type="molecule type" value="Genomic_DNA"/>
</dbReference>
<dbReference type="SUPFAM" id="SSF48403">
    <property type="entry name" value="Ankyrin repeat"/>
    <property type="match status" value="2"/>
</dbReference>
<dbReference type="Gene3D" id="1.25.40.20">
    <property type="entry name" value="Ankyrin repeat-containing domain"/>
    <property type="match status" value="4"/>
</dbReference>
<dbReference type="SUPFAM" id="SSF52540">
    <property type="entry name" value="P-loop containing nucleoside triphosphate hydrolases"/>
    <property type="match status" value="1"/>
</dbReference>
<sequence>MTDPFSVASSAVGIVSLGLTVCQGLLQYYSSWKDSQKDVAAMCTSLEGLTKTLRLVESTIQNRKFNQAIVDRVTASIDLCETGVSELDAKLLKVKRTPAKGIEDKFRGQVRRALYPFKESTLLKLRETISDLRDNLSLAISTLQLDVSATSLQKIDAIGRNLASLVDSSSNLVDEVAKVQLSQAEHGEKIKNERRLAIIHWLSPLYFGDKQKDTLGGRQEGTGGWLLSDTRFTDWLEGETRTLWCPGMPGAGKTVLASVIIEYLQQTVQSSDVAVVYMYCNYKEQGQTAVNFIASFVQQLAQQQPGLSDEISSLYDHHIKRGTAPSFSEYSKILRLQIQTFSKVFVVIDALDECLDRDRAILLDEIQALLPAPYLLATSRHIPKVEKKFKEAASLEIEAKGEDINAFLEAWLDQQVLWVRIVDADPHLREHISSTILAKSHGMFLLAVLHTNLLAGEDNKRDLLKALRSLPTELADTYDQAMLRIEDQTPQQIERAKQVLSWVTLAERPLTVREMQHALAVAPEDTFLDEDALPDEDLVVSVCAGLVVIDQQKSIIRLVHYTTQDYLERTLKARYPHAQRNICATCITYLSFKVFAVAVEPSKLDPYSLTPEEMNRLEENVLLAYAARNWGNHARKALGHDTIIEELVCGFLSCGANVSSSNRILYDQISPNVAPTDATALNTAAFFGLERMVMTLLRDGDDVNAKDPKGWSALHVAAGTEHEKIVKLLLENGADFEAKDKSGNTALYWAVVAGRELSVQMLLEMGSDPTTYDEVGSDSIIRKAAFNGHAKIVHLLLLHVRDIKLKNDWASSALAEATKSGQDTVVNVILEGYADPEVKRRDVAVVLGEAVWHKDTSLLQLLLEHVHIAENVDEAIQSALRRAASISNESATRLLLEAGADPNQRPEGYRDPIMHYAIRNSTDTSRSLRVVQLLVKAGGDIESTNSMGWTPLLLAAKEGMTELVRFLLEMGASVATQELQTGRTALQWAAIAGDPESVHLLLQRQDQSTTDNVKWLTFALSFQAVRENGAAALLQILKEANSLDPEDSQLLNLWHLVAKQGHESALEVLLNMGINLEAKDEHGNTVLSLAAKNGHEGILRLLLGKGANIDAESYDKSYGGTPLSYAAERKSTRVVRLLLDAGAKVETEHQRKTGRTPLHIATGLAVERSGVDEKLETIVQMLLEHGASTDIASHGPYYVGCTPLIMAANSESLNILRLLLANGADMEAKTTAGRTALCLAARNSAIDCIRLLLERGADPKSVDLATITSWRVNTEDYDEGIRLIQDAQRERNAKSGTVSEVENQVTEVETEY</sequence>
<feature type="repeat" description="ANK" evidence="3">
    <location>
        <begin position="1153"/>
        <end position="1194"/>
    </location>
</feature>
<gene>
    <name evidence="6" type="ORF">ALECFALPRED_005583</name>
</gene>
<feature type="domain" description="GPI inositol-deacylase winged helix" evidence="4">
    <location>
        <begin position="494"/>
        <end position="568"/>
    </location>
</feature>
<feature type="repeat" description="ANK" evidence="3">
    <location>
        <begin position="1232"/>
        <end position="1264"/>
    </location>
</feature>
<dbReference type="SMART" id="SM00248">
    <property type="entry name" value="ANK"/>
    <property type="match status" value="15"/>
</dbReference>
<dbReference type="InterPro" id="IPR002110">
    <property type="entry name" value="Ankyrin_rpt"/>
</dbReference>
<feature type="repeat" description="ANK" evidence="3">
    <location>
        <begin position="742"/>
        <end position="774"/>
    </location>
</feature>
<feature type="repeat" description="ANK" evidence="3">
    <location>
        <begin position="1082"/>
        <end position="1114"/>
    </location>
</feature>
<feature type="repeat" description="ANK" evidence="3">
    <location>
        <begin position="1055"/>
        <end position="1081"/>
    </location>
</feature>
<feature type="repeat" description="ANK" evidence="3">
    <location>
        <begin position="676"/>
        <end position="708"/>
    </location>
</feature>
<feature type="repeat" description="ANK" evidence="3">
    <location>
        <begin position="1199"/>
        <end position="1231"/>
    </location>
</feature>
<evidence type="ECO:0000313" key="6">
    <source>
        <dbReference type="EMBL" id="CAF9933420.1"/>
    </source>
</evidence>
<dbReference type="PROSITE" id="PS50297">
    <property type="entry name" value="ANK_REP_REGION"/>
    <property type="match status" value="7"/>
</dbReference>
<dbReference type="PRINTS" id="PR01415">
    <property type="entry name" value="ANKYRIN"/>
</dbReference>
<dbReference type="Pfam" id="PF24883">
    <property type="entry name" value="NPHP3_N"/>
    <property type="match status" value="1"/>
</dbReference>
<accession>A0A8H3G0C0</accession>
<dbReference type="PROSITE" id="PS50088">
    <property type="entry name" value="ANK_REPEAT"/>
    <property type="match status" value="10"/>
</dbReference>
<dbReference type="InterPro" id="IPR056884">
    <property type="entry name" value="NPHP3-like_N"/>
</dbReference>
<dbReference type="InterPro" id="IPR027417">
    <property type="entry name" value="P-loop_NTPase"/>
</dbReference>
<keyword evidence="7" id="KW-1185">Reference proteome</keyword>
<keyword evidence="2 3" id="KW-0040">ANK repeat</keyword>
<comment type="caution">
    <text evidence="6">The sequence shown here is derived from an EMBL/GenBank/DDBJ whole genome shotgun (WGS) entry which is preliminary data.</text>
</comment>
<feature type="repeat" description="ANK" evidence="3">
    <location>
        <begin position="947"/>
        <end position="979"/>
    </location>
</feature>
<name>A0A8H3G0C0_9LECA</name>
<evidence type="ECO:0008006" key="8">
    <source>
        <dbReference type="Google" id="ProtNLM"/>
    </source>
</evidence>
<feature type="repeat" description="ANK" evidence="3">
    <location>
        <begin position="709"/>
        <end position="741"/>
    </location>
</feature>